<evidence type="ECO:0000313" key="2">
    <source>
        <dbReference type="Proteomes" id="UP000054324"/>
    </source>
</evidence>
<feature type="non-terminal residue" evidence="1">
    <location>
        <position position="72"/>
    </location>
</feature>
<dbReference type="RefSeq" id="XP_009178166.1">
    <property type="nucleotide sequence ID" value="XM_009179902.1"/>
</dbReference>
<dbReference type="CTD" id="20330465"/>
<dbReference type="AlphaFoldDB" id="A0A074YY24"/>
<gene>
    <name evidence="1" type="ORF">T265_16300</name>
</gene>
<protein>
    <submittedName>
        <fullName evidence="1">Uncharacterized protein</fullName>
    </submittedName>
</protein>
<evidence type="ECO:0000313" key="1">
    <source>
        <dbReference type="EMBL" id="KER18087.1"/>
    </source>
</evidence>
<dbReference type="KEGG" id="ovi:T265_16300"/>
<proteinExistence type="predicted"/>
<dbReference type="EMBL" id="KL611976">
    <property type="protein sequence ID" value="KER18087.1"/>
    <property type="molecule type" value="Genomic_DNA"/>
</dbReference>
<reference evidence="1 2" key="1">
    <citation type="submission" date="2013-11" db="EMBL/GenBank/DDBJ databases">
        <title>Opisthorchis viverrini - life in the bile duct.</title>
        <authorList>
            <person name="Young N.D."/>
            <person name="Nagarajan N."/>
            <person name="Lin S.J."/>
            <person name="Korhonen P.K."/>
            <person name="Jex A.R."/>
            <person name="Hall R.S."/>
            <person name="Safavi-Hemami H."/>
            <person name="Kaewkong W."/>
            <person name="Bertrand D."/>
            <person name="Gao S."/>
            <person name="Seet Q."/>
            <person name="Wongkham S."/>
            <person name="Teh B.T."/>
            <person name="Wongkham C."/>
            <person name="Intapan P.M."/>
            <person name="Maleewong W."/>
            <person name="Yang X."/>
            <person name="Hu M."/>
            <person name="Wang Z."/>
            <person name="Hofmann A."/>
            <person name="Sternberg P.W."/>
            <person name="Tan P."/>
            <person name="Wang J."/>
            <person name="Gasser R.B."/>
        </authorList>
    </citation>
    <scope>NUCLEOTIDE SEQUENCE [LARGE SCALE GENOMIC DNA]</scope>
</reference>
<accession>A0A074YY24</accession>
<dbReference type="GeneID" id="20330465"/>
<dbReference type="Proteomes" id="UP000054324">
    <property type="component" value="Unassembled WGS sequence"/>
</dbReference>
<name>A0A074YY24_OPIVI</name>
<organism evidence="1 2">
    <name type="scientific">Opisthorchis viverrini</name>
    <name type="common">Southeast Asian liver fluke</name>
    <dbReference type="NCBI Taxonomy" id="6198"/>
    <lineage>
        <taxon>Eukaryota</taxon>
        <taxon>Metazoa</taxon>
        <taxon>Spiralia</taxon>
        <taxon>Lophotrochozoa</taxon>
        <taxon>Platyhelminthes</taxon>
        <taxon>Trematoda</taxon>
        <taxon>Digenea</taxon>
        <taxon>Opisthorchiida</taxon>
        <taxon>Opisthorchiata</taxon>
        <taxon>Opisthorchiidae</taxon>
        <taxon>Opisthorchis</taxon>
    </lineage>
</organism>
<keyword evidence="2" id="KW-1185">Reference proteome</keyword>
<sequence>MEINTRMQTKELLVESSHNSAYLDFGNPLKVCGDCHDVIAIVLHNMQSAAQSLQPEPTGNLATDVVAVGTVI</sequence>